<name>A0AAV5U248_9BILA</name>
<accession>A0AAV5U248</accession>
<evidence type="ECO:0000313" key="1">
    <source>
        <dbReference type="EMBL" id="GMT00576.1"/>
    </source>
</evidence>
<comment type="caution">
    <text evidence="1">The sequence shown here is derived from an EMBL/GenBank/DDBJ whole genome shotgun (WGS) entry which is preliminary data.</text>
</comment>
<keyword evidence="2" id="KW-1185">Reference proteome</keyword>
<protein>
    <submittedName>
        <fullName evidence="1">Uncharacterized protein</fullName>
    </submittedName>
</protein>
<dbReference type="EMBL" id="BTSX01000005">
    <property type="protein sequence ID" value="GMT00576.1"/>
    <property type="molecule type" value="Genomic_DNA"/>
</dbReference>
<dbReference type="AlphaFoldDB" id="A0AAV5U248"/>
<gene>
    <name evidence="1" type="ORF">PENTCL1PPCAC_22750</name>
</gene>
<reference evidence="1" key="1">
    <citation type="submission" date="2023-10" db="EMBL/GenBank/DDBJ databases">
        <title>Genome assembly of Pristionchus species.</title>
        <authorList>
            <person name="Yoshida K."/>
            <person name="Sommer R.J."/>
        </authorList>
    </citation>
    <scope>NUCLEOTIDE SEQUENCE</scope>
    <source>
        <strain evidence="1">RS0144</strain>
    </source>
</reference>
<organism evidence="1 2">
    <name type="scientific">Pristionchus entomophagus</name>
    <dbReference type="NCBI Taxonomy" id="358040"/>
    <lineage>
        <taxon>Eukaryota</taxon>
        <taxon>Metazoa</taxon>
        <taxon>Ecdysozoa</taxon>
        <taxon>Nematoda</taxon>
        <taxon>Chromadorea</taxon>
        <taxon>Rhabditida</taxon>
        <taxon>Rhabditina</taxon>
        <taxon>Diplogasteromorpha</taxon>
        <taxon>Diplogasteroidea</taxon>
        <taxon>Neodiplogasteridae</taxon>
        <taxon>Pristionchus</taxon>
    </lineage>
</organism>
<sequence length="91" mass="10043">MMLNQFIVIGTLRNEVSFALIRQATEDVWLYNSGTRSLFVSVVCGNKPDATPSSLSWLLCQSIQGKTSDSSINSSMEVFNQCPLHLLSTLT</sequence>
<proteinExistence type="predicted"/>
<evidence type="ECO:0000313" key="2">
    <source>
        <dbReference type="Proteomes" id="UP001432027"/>
    </source>
</evidence>
<dbReference type="Proteomes" id="UP001432027">
    <property type="component" value="Unassembled WGS sequence"/>
</dbReference>